<gene>
    <name evidence="19" type="ORF">MAR_029129</name>
</gene>
<proteinExistence type="inferred from homology"/>
<sequence length="617" mass="69468">MAANKRLVYFLAFLVIVLPVITGILVWKLLPQCDEGAENGSAGKVQQPTTTPLADGKSTANPGSASKTTTVDPHGDGPWHNLRLPSSVRPVHYELSLFPDFYDDESTFYGNVSIEIRVTEETRVLMVHVLYLNISSTRVVDAFSRNVAIKRTFEYHPNQFWVIETVTAIPANSSVQLQIAFSGSLKRSIVGFYKSTYMNDITKKSSSIATTKFEPVNARRAFPCMDEPNIKAEYTVTLIHRRGYTALSNMPVQVRNIQVNSDLTFELEYSSSSHWSEDSSLEATRFLRSVKMSTYLACFIVCDFKYLEGITNSNVKVRLYAPPDRVNQTRYALEVALTAVDLYTDMFDISYPLPKLDLISIPDFVSGAMENWGLITFRETNILFDPRQASAANKQRVATVVAHEVSHQWFGNLVTMDWWQDLWLNEGFASFMEYLGADKHEPDWNMPAQFLLEDEQPVMETDAGVSSHPIVVHVTDPADINAVFDSISYSKGSSVIRMLEQWMGRKQFFGGISRYLNTYKYRNAQTDDLWEALGQIQGSSKNHSVKAVMDTWTKQMGLPVLIVTVSTDGRTITLTQSRFLADKTATFDPNDSEFRDIIGQPTGVFVAQSQLLGEVQH</sequence>
<keyword evidence="7" id="KW-0031">Aminopeptidase</keyword>
<feature type="domain" description="Aminopeptidase N-like N-terminal" evidence="18">
    <location>
        <begin position="90"/>
        <end position="296"/>
    </location>
</feature>
<evidence type="ECO:0000256" key="9">
    <source>
        <dbReference type="ARBA" id="ARBA00022723"/>
    </source>
</evidence>
<evidence type="ECO:0000313" key="20">
    <source>
        <dbReference type="Proteomes" id="UP001164746"/>
    </source>
</evidence>
<dbReference type="InterPro" id="IPR014782">
    <property type="entry name" value="Peptidase_M1_dom"/>
</dbReference>
<dbReference type="Pfam" id="PF17900">
    <property type="entry name" value="Peptidase_M1_N"/>
    <property type="match status" value="1"/>
</dbReference>
<protein>
    <recommendedName>
        <fullName evidence="6">glutamyl aminopeptidase</fullName>
        <ecNumber evidence="6">3.4.11.7</ecNumber>
    </recommendedName>
</protein>
<dbReference type="Gene3D" id="1.10.390.10">
    <property type="entry name" value="Neutral Protease Domain 2"/>
    <property type="match status" value="1"/>
</dbReference>
<evidence type="ECO:0000256" key="12">
    <source>
        <dbReference type="ARBA" id="ARBA00022837"/>
    </source>
</evidence>
<evidence type="ECO:0000256" key="14">
    <source>
        <dbReference type="ARBA" id="ARBA00023049"/>
    </source>
</evidence>
<evidence type="ECO:0000256" key="10">
    <source>
        <dbReference type="ARBA" id="ARBA00022801"/>
    </source>
</evidence>
<evidence type="ECO:0000259" key="17">
    <source>
        <dbReference type="Pfam" id="PF01433"/>
    </source>
</evidence>
<comment type="subcellular location">
    <subcellularLocation>
        <location evidence="3">Membrane</location>
        <topology evidence="3">Single-pass type II membrane protein</topology>
    </subcellularLocation>
</comment>
<dbReference type="PANTHER" id="PTHR11533">
    <property type="entry name" value="PROTEASE M1 ZINC METALLOPROTEASE"/>
    <property type="match status" value="1"/>
</dbReference>
<dbReference type="SUPFAM" id="SSF55486">
    <property type="entry name" value="Metalloproteases ('zincins'), catalytic domain"/>
    <property type="match status" value="1"/>
</dbReference>
<feature type="domain" description="Peptidase M1 membrane alanine aminopeptidase" evidence="17">
    <location>
        <begin position="331"/>
        <end position="552"/>
    </location>
</feature>
<evidence type="ECO:0000256" key="13">
    <source>
        <dbReference type="ARBA" id="ARBA00022968"/>
    </source>
</evidence>
<reference evidence="19" key="1">
    <citation type="submission" date="2022-11" db="EMBL/GenBank/DDBJ databases">
        <title>Centuries of genome instability and evolution in soft-shell clam transmissible cancer (bioRxiv).</title>
        <authorList>
            <person name="Hart S.F.M."/>
            <person name="Yonemitsu M.A."/>
            <person name="Giersch R.M."/>
            <person name="Beal B.F."/>
            <person name="Arriagada G."/>
            <person name="Davis B.W."/>
            <person name="Ostrander E.A."/>
            <person name="Goff S.P."/>
            <person name="Metzger M.J."/>
        </authorList>
    </citation>
    <scope>NUCLEOTIDE SEQUENCE</scope>
    <source>
        <strain evidence="19">MELC-2E11</strain>
        <tissue evidence="19">Siphon/mantle</tissue>
    </source>
</reference>
<comment type="similarity">
    <text evidence="4">Belongs to the peptidase M1 family.</text>
</comment>
<evidence type="ECO:0000313" key="19">
    <source>
        <dbReference type="EMBL" id="WAQ96439.1"/>
    </source>
</evidence>
<evidence type="ECO:0000256" key="16">
    <source>
        <dbReference type="SAM" id="Phobius"/>
    </source>
</evidence>
<keyword evidence="10" id="KW-0378">Hydrolase</keyword>
<dbReference type="InterPro" id="IPR001930">
    <property type="entry name" value="Peptidase_M1"/>
</dbReference>
<evidence type="ECO:0000256" key="7">
    <source>
        <dbReference type="ARBA" id="ARBA00022438"/>
    </source>
</evidence>
<evidence type="ECO:0000259" key="18">
    <source>
        <dbReference type="Pfam" id="PF17900"/>
    </source>
</evidence>
<dbReference type="InterPro" id="IPR027268">
    <property type="entry name" value="Peptidase_M4/M1_CTD_sf"/>
</dbReference>
<dbReference type="Gene3D" id="2.60.40.1730">
    <property type="entry name" value="tricorn interacting facor f3 domain"/>
    <property type="match status" value="1"/>
</dbReference>
<evidence type="ECO:0000256" key="3">
    <source>
        <dbReference type="ARBA" id="ARBA00004606"/>
    </source>
</evidence>
<accession>A0ABY7DIX7</accession>
<dbReference type="EMBL" id="CP111013">
    <property type="protein sequence ID" value="WAQ96439.1"/>
    <property type="molecule type" value="Genomic_DNA"/>
</dbReference>
<dbReference type="InterPro" id="IPR042097">
    <property type="entry name" value="Aminopeptidase_N-like_N_sf"/>
</dbReference>
<dbReference type="SUPFAM" id="SSF63737">
    <property type="entry name" value="Leukotriene A4 hydrolase N-terminal domain"/>
    <property type="match status" value="1"/>
</dbReference>
<evidence type="ECO:0000256" key="15">
    <source>
        <dbReference type="SAM" id="MobiDB-lite"/>
    </source>
</evidence>
<keyword evidence="16" id="KW-0472">Membrane</keyword>
<keyword evidence="13" id="KW-0735">Signal-anchor</keyword>
<dbReference type="InterPro" id="IPR050344">
    <property type="entry name" value="Peptidase_M1_aminopeptidases"/>
</dbReference>
<keyword evidence="20" id="KW-1185">Reference proteome</keyword>
<keyword evidence="12" id="KW-0106">Calcium</keyword>
<dbReference type="PRINTS" id="PR00756">
    <property type="entry name" value="ALADIPTASE"/>
</dbReference>
<keyword evidence="8" id="KW-0645">Protease</keyword>
<evidence type="ECO:0000256" key="8">
    <source>
        <dbReference type="ARBA" id="ARBA00022670"/>
    </source>
</evidence>
<dbReference type="PANTHER" id="PTHR11533:SF276">
    <property type="entry name" value="GLUTAMYL AMINOPEPTIDASE"/>
    <property type="match status" value="1"/>
</dbReference>
<evidence type="ECO:0000256" key="11">
    <source>
        <dbReference type="ARBA" id="ARBA00022833"/>
    </source>
</evidence>
<feature type="transmembrane region" description="Helical" evidence="16">
    <location>
        <begin position="7"/>
        <end position="30"/>
    </location>
</feature>
<evidence type="ECO:0000256" key="1">
    <source>
        <dbReference type="ARBA" id="ARBA00001703"/>
    </source>
</evidence>
<evidence type="ECO:0000256" key="2">
    <source>
        <dbReference type="ARBA" id="ARBA00001947"/>
    </source>
</evidence>
<feature type="region of interest" description="Disordered" evidence="15">
    <location>
        <begin position="38"/>
        <end position="78"/>
    </location>
</feature>
<keyword evidence="16" id="KW-1133">Transmembrane helix</keyword>
<dbReference type="Pfam" id="PF01433">
    <property type="entry name" value="Peptidase_M1"/>
    <property type="match status" value="1"/>
</dbReference>
<name>A0ABY7DIX7_MYAAR</name>
<evidence type="ECO:0000256" key="4">
    <source>
        <dbReference type="ARBA" id="ARBA00010136"/>
    </source>
</evidence>
<keyword evidence="9" id="KW-0479">Metal-binding</keyword>
<evidence type="ECO:0000256" key="6">
    <source>
        <dbReference type="ARBA" id="ARBA00012567"/>
    </source>
</evidence>
<comment type="subunit">
    <text evidence="5">Homodimer; disulfide-linked.</text>
</comment>
<dbReference type="CDD" id="cd09601">
    <property type="entry name" value="M1_APN-Q_like"/>
    <property type="match status" value="1"/>
</dbReference>
<feature type="compositionally biased region" description="Polar residues" evidence="15">
    <location>
        <begin position="44"/>
        <end position="71"/>
    </location>
</feature>
<organism evidence="19 20">
    <name type="scientific">Mya arenaria</name>
    <name type="common">Soft-shell clam</name>
    <dbReference type="NCBI Taxonomy" id="6604"/>
    <lineage>
        <taxon>Eukaryota</taxon>
        <taxon>Metazoa</taxon>
        <taxon>Spiralia</taxon>
        <taxon>Lophotrochozoa</taxon>
        <taxon>Mollusca</taxon>
        <taxon>Bivalvia</taxon>
        <taxon>Autobranchia</taxon>
        <taxon>Heteroconchia</taxon>
        <taxon>Euheterodonta</taxon>
        <taxon>Imparidentia</taxon>
        <taxon>Neoheterodontei</taxon>
        <taxon>Myida</taxon>
        <taxon>Myoidea</taxon>
        <taxon>Myidae</taxon>
        <taxon>Mya</taxon>
    </lineage>
</organism>
<dbReference type="InterPro" id="IPR034016">
    <property type="entry name" value="M1_APN-typ"/>
</dbReference>
<evidence type="ECO:0000256" key="5">
    <source>
        <dbReference type="ARBA" id="ARBA00011748"/>
    </source>
</evidence>
<dbReference type="EC" id="3.4.11.7" evidence="6"/>
<keyword evidence="16" id="KW-0812">Transmembrane</keyword>
<dbReference type="Proteomes" id="UP001164746">
    <property type="component" value="Chromosome 2"/>
</dbReference>
<keyword evidence="14" id="KW-0482">Metalloprotease</keyword>
<comment type="cofactor">
    <cofactor evidence="2">
        <name>Zn(2+)</name>
        <dbReference type="ChEBI" id="CHEBI:29105"/>
    </cofactor>
</comment>
<keyword evidence="11" id="KW-0862">Zinc</keyword>
<comment type="catalytic activity">
    <reaction evidence="1">
        <text>Release of N-terminal glutamate (and to a lesser extent aspartate) from a peptide.</text>
        <dbReference type="EC" id="3.4.11.7"/>
    </reaction>
</comment>
<dbReference type="InterPro" id="IPR045357">
    <property type="entry name" value="Aminopeptidase_N-like_N"/>
</dbReference>